<gene>
    <name evidence="4" type="ORF">K7X08_028783</name>
</gene>
<evidence type="ECO:0000313" key="5">
    <source>
        <dbReference type="Proteomes" id="UP001152561"/>
    </source>
</evidence>
<protein>
    <recommendedName>
        <fullName evidence="6">Pentatricopeptide repeat-containing protein</fullName>
    </recommendedName>
</protein>
<dbReference type="Pfam" id="PF12854">
    <property type="entry name" value="PPR_1"/>
    <property type="match status" value="1"/>
</dbReference>
<evidence type="ECO:0000256" key="3">
    <source>
        <dbReference type="PROSITE-ProRule" id="PRU00708"/>
    </source>
</evidence>
<dbReference type="PANTHER" id="PTHR47933:SF11">
    <property type="entry name" value="PENTATRICOPEPTIDE REPEAT-CONTAINING PROTEIN 2"/>
    <property type="match status" value="1"/>
</dbReference>
<organism evidence="4 5">
    <name type="scientific">Anisodus acutangulus</name>
    <dbReference type="NCBI Taxonomy" id="402998"/>
    <lineage>
        <taxon>Eukaryota</taxon>
        <taxon>Viridiplantae</taxon>
        <taxon>Streptophyta</taxon>
        <taxon>Embryophyta</taxon>
        <taxon>Tracheophyta</taxon>
        <taxon>Spermatophyta</taxon>
        <taxon>Magnoliopsida</taxon>
        <taxon>eudicotyledons</taxon>
        <taxon>Gunneridae</taxon>
        <taxon>Pentapetalae</taxon>
        <taxon>asterids</taxon>
        <taxon>lamiids</taxon>
        <taxon>Solanales</taxon>
        <taxon>Solanaceae</taxon>
        <taxon>Solanoideae</taxon>
        <taxon>Hyoscyameae</taxon>
        <taxon>Anisodus</taxon>
    </lineage>
</organism>
<dbReference type="Gene3D" id="1.25.40.10">
    <property type="entry name" value="Tetratricopeptide repeat domain"/>
    <property type="match status" value="2"/>
</dbReference>
<feature type="repeat" description="PPR" evidence="3">
    <location>
        <begin position="181"/>
        <end position="215"/>
    </location>
</feature>
<dbReference type="AlphaFoldDB" id="A0A9Q1KZE6"/>
<dbReference type="EMBL" id="JAJAGQ010000024">
    <property type="protein sequence ID" value="KAJ8526306.1"/>
    <property type="molecule type" value="Genomic_DNA"/>
</dbReference>
<evidence type="ECO:0008006" key="6">
    <source>
        <dbReference type="Google" id="ProtNLM"/>
    </source>
</evidence>
<comment type="caution">
    <text evidence="4">The sequence shown here is derived from an EMBL/GenBank/DDBJ whole genome shotgun (WGS) entry which is preliminary data.</text>
</comment>
<evidence type="ECO:0000256" key="2">
    <source>
        <dbReference type="ARBA" id="ARBA00022737"/>
    </source>
</evidence>
<dbReference type="PROSITE" id="PS51375">
    <property type="entry name" value="PPR"/>
    <property type="match status" value="1"/>
</dbReference>
<sequence length="240" mass="26735">MLEQLLLTEVLTQAFDAVLLEIHSSLKPLNVLKIFHIGSGSCGFKFNVRSYCTLLRLLVASNHDDPARLLLIRLIDGKLPALFDNPQKKHVEVAAFLAELSCVSDFGVAVRTFDLLVHLCCTQFKNVGFDAALDVFRSLASRGLYPSLKTSNFLLSSLVKESELRKSYEVFGVLNNGVKPDVYLFSTTINAFCKGGPVDEAKEILRKMEKMGAGGWFYVAEHRFWPSSFNVGGYFGLERS</sequence>
<name>A0A9Q1KZE6_9SOLA</name>
<dbReference type="PANTHER" id="PTHR47933">
    <property type="entry name" value="PENTATRICOPEPTIDE REPEAT-CONTAINING PROTEIN 1, MITOCHONDRIAL"/>
    <property type="match status" value="1"/>
</dbReference>
<evidence type="ECO:0000256" key="1">
    <source>
        <dbReference type="ARBA" id="ARBA00007626"/>
    </source>
</evidence>
<dbReference type="OrthoDB" id="185373at2759"/>
<dbReference type="InterPro" id="IPR051240">
    <property type="entry name" value="Mito_RNA-Proc/Resp"/>
</dbReference>
<dbReference type="InterPro" id="IPR011990">
    <property type="entry name" value="TPR-like_helical_dom_sf"/>
</dbReference>
<keyword evidence="5" id="KW-1185">Reference proteome</keyword>
<reference evidence="5" key="1">
    <citation type="journal article" date="2023" name="Proc. Natl. Acad. Sci. U.S.A.">
        <title>Genomic and structural basis for evolution of tropane alkaloid biosynthesis.</title>
        <authorList>
            <person name="Wanga Y.-J."/>
            <person name="Taina T."/>
            <person name="Yua J.-Y."/>
            <person name="Lia J."/>
            <person name="Xua B."/>
            <person name="Chenc J."/>
            <person name="D'Auriad J.C."/>
            <person name="Huanga J.-P."/>
            <person name="Huanga S.-X."/>
        </authorList>
    </citation>
    <scope>NUCLEOTIDE SEQUENCE [LARGE SCALE GENOMIC DNA]</scope>
    <source>
        <strain evidence="5">cv. KIB-2019</strain>
    </source>
</reference>
<dbReference type="Proteomes" id="UP001152561">
    <property type="component" value="Unassembled WGS sequence"/>
</dbReference>
<dbReference type="GO" id="GO:0003729">
    <property type="term" value="F:mRNA binding"/>
    <property type="evidence" value="ECO:0007669"/>
    <property type="project" value="TreeGrafter"/>
</dbReference>
<dbReference type="NCBIfam" id="TIGR00756">
    <property type="entry name" value="PPR"/>
    <property type="match status" value="1"/>
</dbReference>
<evidence type="ECO:0000313" key="4">
    <source>
        <dbReference type="EMBL" id="KAJ8526306.1"/>
    </source>
</evidence>
<dbReference type="InterPro" id="IPR002885">
    <property type="entry name" value="PPR_rpt"/>
</dbReference>
<proteinExistence type="inferred from homology"/>
<accession>A0A9Q1KZE6</accession>
<keyword evidence="2" id="KW-0677">Repeat</keyword>
<comment type="similarity">
    <text evidence="1">Belongs to the PPR family. P subfamily.</text>
</comment>